<gene>
    <name evidence="2" type="ORF">PHYBOEH_009218</name>
</gene>
<sequence length="480" mass="53303">MATSGRRPKAESASMRDTFMALSTASTTTRKNKNTRGPNGAPRKPAIPAAHEVRELRSEAQRLDEQFSALCAKWKAALPERDVLLAACSAAKEKAVTGRVEQLNMQLKDELLQQQLYFSSLQQKITEAPLWSRSALCQELFERMHGYLHLVGSDPESRKQQLQTRFELGLRLAPGLVETFTKEFVPLTSPVLPFSRTSTSATTIASPLGDGKPGDESSCGTIVSNVFVCKVPAGASIPRIYNTLVGNLKNTSIELERRLGVLLEVKHEIEMGPSTYYARVERQDGEMRGAHTNRAWCGRLVSDDLAVIYTDFVDEDDEEGSDDARREKDKVHIGSDGIPMVRLASPKALRIDICSIVTVARVKDPETQEPIVLLRRLRAHRYNLPPNSPVLHRELNKLLSYFNGDFHMAMLSDAYMNMSSAGSDAGSDSVKPLNADNKDNMPQKDEDNRGMGDRSPKKRKTTPVKEEEVYQPLTPTTSSM</sequence>
<proteinExistence type="predicted"/>
<dbReference type="OrthoDB" id="164148at2759"/>
<reference evidence="2" key="1">
    <citation type="submission" date="2021-02" db="EMBL/GenBank/DDBJ databases">
        <authorList>
            <person name="Palmer J.M."/>
        </authorList>
    </citation>
    <scope>NUCLEOTIDE SEQUENCE</scope>
    <source>
        <strain evidence="2">SCRP23</strain>
    </source>
</reference>
<dbReference type="Proteomes" id="UP000693981">
    <property type="component" value="Unassembled WGS sequence"/>
</dbReference>
<feature type="region of interest" description="Disordered" evidence="1">
    <location>
        <begin position="1"/>
        <end position="46"/>
    </location>
</feature>
<feature type="compositionally biased region" description="Low complexity" evidence="1">
    <location>
        <begin position="420"/>
        <end position="429"/>
    </location>
</feature>
<feature type="compositionally biased region" description="Basic and acidic residues" evidence="1">
    <location>
        <begin position="436"/>
        <end position="455"/>
    </location>
</feature>
<organism evidence="2 3">
    <name type="scientific">Phytophthora boehmeriae</name>
    <dbReference type="NCBI Taxonomy" id="109152"/>
    <lineage>
        <taxon>Eukaryota</taxon>
        <taxon>Sar</taxon>
        <taxon>Stramenopiles</taxon>
        <taxon>Oomycota</taxon>
        <taxon>Peronosporomycetes</taxon>
        <taxon>Peronosporales</taxon>
        <taxon>Peronosporaceae</taxon>
        <taxon>Phytophthora</taxon>
    </lineage>
</organism>
<evidence type="ECO:0000313" key="2">
    <source>
        <dbReference type="EMBL" id="KAG7399292.1"/>
    </source>
</evidence>
<evidence type="ECO:0000256" key="1">
    <source>
        <dbReference type="SAM" id="MobiDB-lite"/>
    </source>
</evidence>
<keyword evidence="3" id="KW-1185">Reference proteome</keyword>
<dbReference type="AlphaFoldDB" id="A0A8T1WZ05"/>
<evidence type="ECO:0000313" key="3">
    <source>
        <dbReference type="Proteomes" id="UP000693981"/>
    </source>
</evidence>
<name>A0A8T1WZ05_9STRA</name>
<dbReference type="EMBL" id="JAGDFL010000057">
    <property type="protein sequence ID" value="KAG7399292.1"/>
    <property type="molecule type" value="Genomic_DNA"/>
</dbReference>
<comment type="caution">
    <text evidence="2">The sequence shown here is derived from an EMBL/GenBank/DDBJ whole genome shotgun (WGS) entry which is preliminary data.</text>
</comment>
<feature type="region of interest" description="Disordered" evidence="1">
    <location>
        <begin position="420"/>
        <end position="480"/>
    </location>
</feature>
<protein>
    <submittedName>
        <fullName evidence="2">Uncharacterized protein</fullName>
    </submittedName>
</protein>
<accession>A0A8T1WZ05</accession>